<name>A0A4C1UXJ7_EUMVA</name>
<keyword evidence="6 10" id="KW-0969">Cilium</keyword>
<dbReference type="Proteomes" id="UP000299102">
    <property type="component" value="Unassembled WGS sequence"/>
</dbReference>
<gene>
    <name evidence="12" type="primary">TEKT5</name>
    <name evidence="12" type="ORF">EVAR_75925_1</name>
</gene>
<keyword evidence="5" id="KW-0175">Coiled coil</keyword>
<proteinExistence type="inferred from homology"/>
<evidence type="ECO:0000256" key="2">
    <source>
        <dbReference type="ARBA" id="ARBA00007209"/>
    </source>
</evidence>
<reference evidence="12 13" key="1">
    <citation type="journal article" date="2019" name="Commun. Biol.">
        <title>The bagworm genome reveals a unique fibroin gene that provides high tensile strength.</title>
        <authorList>
            <person name="Kono N."/>
            <person name="Nakamura H."/>
            <person name="Ohtoshi R."/>
            <person name="Tomita M."/>
            <person name="Numata K."/>
            <person name="Arakawa K."/>
        </authorList>
    </citation>
    <scope>NUCLEOTIDE SEQUENCE [LARGE SCALE GENOMIC DNA]</scope>
</reference>
<keyword evidence="3" id="KW-0963">Cytoplasm</keyword>
<dbReference type="GO" id="GO:0060271">
    <property type="term" value="P:cilium assembly"/>
    <property type="evidence" value="ECO:0007669"/>
    <property type="project" value="UniProtKB-UniRule"/>
</dbReference>
<evidence type="ECO:0000256" key="3">
    <source>
        <dbReference type="ARBA" id="ARBA00022490"/>
    </source>
</evidence>
<evidence type="ECO:0000313" key="13">
    <source>
        <dbReference type="Proteomes" id="UP000299102"/>
    </source>
</evidence>
<dbReference type="GO" id="GO:0005634">
    <property type="term" value="C:nucleus"/>
    <property type="evidence" value="ECO:0007669"/>
    <property type="project" value="TreeGrafter"/>
</dbReference>
<organism evidence="12 13">
    <name type="scientific">Eumeta variegata</name>
    <name type="common">Bagworm moth</name>
    <name type="synonym">Eumeta japonica</name>
    <dbReference type="NCBI Taxonomy" id="151549"/>
    <lineage>
        <taxon>Eukaryota</taxon>
        <taxon>Metazoa</taxon>
        <taxon>Ecdysozoa</taxon>
        <taxon>Arthropoda</taxon>
        <taxon>Hexapoda</taxon>
        <taxon>Insecta</taxon>
        <taxon>Pterygota</taxon>
        <taxon>Neoptera</taxon>
        <taxon>Endopterygota</taxon>
        <taxon>Lepidoptera</taxon>
        <taxon>Glossata</taxon>
        <taxon>Ditrysia</taxon>
        <taxon>Tineoidea</taxon>
        <taxon>Psychidae</taxon>
        <taxon>Oiketicinae</taxon>
        <taxon>Eumeta</taxon>
    </lineage>
</organism>
<dbReference type="EMBL" id="BGZK01000236">
    <property type="protein sequence ID" value="GBP30702.1"/>
    <property type="molecule type" value="Genomic_DNA"/>
</dbReference>
<dbReference type="PANTHER" id="PTHR19960">
    <property type="entry name" value="TEKTIN"/>
    <property type="match status" value="1"/>
</dbReference>
<evidence type="ECO:0000256" key="6">
    <source>
        <dbReference type="ARBA" id="ARBA00023069"/>
    </source>
</evidence>
<keyword evidence="7" id="KW-0206">Cytoskeleton</keyword>
<evidence type="ECO:0000256" key="4">
    <source>
        <dbReference type="ARBA" id="ARBA00022846"/>
    </source>
</evidence>
<dbReference type="Pfam" id="PF03148">
    <property type="entry name" value="Tektin"/>
    <property type="match status" value="2"/>
</dbReference>
<comment type="similarity">
    <text evidence="2 10">Belongs to the tektin family.</text>
</comment>
<protein>
    <recommendedName>
        <fullName evidence="10">Tektin</fullName>
    </recommendedName>
</protein>
<evidence type="ECO:0000256" key="5">
    <source>
        <dbReference type="ARBA" id="ARBA00023054"/>
    </source>
</evidence>
<comment type="caution">
    <text evidence="12">The sequence shown here is derived from an EMBL/GenBank/DDBJ whole genome shotgun (WGS) entry which is preliminary data.</text>
</comment>
<accession>A0A4C1UXJ7</accession>
<evidence type="ECO:0000256" key="7">
    <source>
        <dbReference type="ARBA" id="ARBA00023212"/>
    </source>
</evidence>
<dbReference type="AlphaFoldDB" id="A0A4C1UXJ7"/>
<dbReference type="InterPro" id="IPR048256">
    <property type="entry name" value="Tektin-like"/>
</dbReference>
<evidence type="ECO:0000256" key="1">
    <source>
        <dbReference type="ARBA" id="ARBA00004611"/>
    </source>
</evidence>
<evidence type="ECO:0000256" key="8">
    <source>
        <dbReference type="ARBA" id="ARBA00023273"/>
    </source>
</evidence>
<dbReference type="GO" id="GO:0005930">
    <property type="term" value="C:axoneme"/>
    <property type="evidence" value="ECO:0007669"/>
    <property type="project" value="UniProtKB-SubCell"/>
</dbReference>
<dbReference type="InterPro" id="IPR000435">
    <property type="entry name" value="Tektins"/>
</dbReference>
<feature type="region of interest" description="Disordered" evidence="11">
    <location>
        <begin position="364"/>
        <end position="383"/>
    </location>
</feature>
<dbReference type="PANTHER" id="PTHR19960:SF25">
    <property type="entry name" value="TEKTIN-1"/>
    <property type="match status" value="1"/>
</dbReference>
<sequence>MFAARPAAAQRALRRRSTSYYLSTDSDVDLSVTRLACMSFSGLECERVRQEARERAEQARATSEHRLEEWIGDVEFNNTELNNQRSEICRELEALAVYRTRLQDCLDALLGPLDVCRKCILLRANASFNIQRIRSVKETKCIGLQYNARDSAAMKLVMKTSQWCKMCTRGRRMKGRGALNLCIAPFAGNSERQNFVRCTVQLTIIKSAAGRLGAGARRRAPATRGRGPIAWEDRGRAGVSLTSRPNHRRRLLGTRADRGDLDAANAPDRPMEARLGIDLVVDDVEKALRSELNTIVGGQNILKRTLEQTVEQIRRLRAARYALDRALQYKQAALDIDRGSLNLRPSDGCLSVYEGYADLDPAWPSPPMNTRNRGGVAGPLPAS</sequence>
<evidence type="ECO:0000313" key="12">
    <source>
        <dbReference type="EMBL" id="GBP30702.1"/>
    </source>
</evidence>
<comment type="function">
    <text evidence="9">Microtubule inner protein (MIP) part of the dynein-decorated doublet microtubules (DMTs) in cilia and flagellar axoneme. Forms filamentous polymers in the walls of ciliary and flagellar microtubules.</text>
</comment>
<keyword evidence="4 10" id="KW-0282">Flagellum</keyword>
<dbReference type="GO" id="GO:0060294">
    <property type="term" value="P:cilium movement involved in cell motility"/>
    <property type="evidence" value="ECO:0007669"/>
    <property type="project" value="UniProtKB-UniRule"/>
</dbReference>
<keyword evidence="8 10" id="KW-0966">Cell projection</keyword>
<evidence type="ECO:0000256" key="9">
    <source>
        <dbReference type="ARBA" id="ARBA00045224"/>
    </source>
</evidence>
<keyword evidence="13" id="KW-1185">Reference proteome</keyword>
<dbReference type="GO" id="GO:0015630">
    <property type="term" value="C:microtubule cytoskeleton"/>
    <property type="evidence" value="ECO:0007669"/>
    <property type="project" value="UniProtKB-UniRule"/>
</dbReference>
<evidence type="ECO:0000256" key="10">
    <source>
        <dbReference type="RuleBase" id="RU367040"/>
    </source>
</evidence>
<evidence type="ECO:0000256" key="11">
    <source>
        <dbReference type="SAM" id="MobiDB-lite"/>
    </source>
</evidence>
<dbReference type="STRING" id="151549.A0A4C1UXJ7"/>
<comment type="subcellular location">
    <subcellularLocation>
        <location evidence="10">Cytoplasm</location>
        <location evidence="10">Cytoskeleton</location>
        <location evidence="10">Cilium axoneme</location>
    </subcellularLocation>
    <subcellularLocation>
        <location evidence="1">Cytoplasm</location>
        <location evidence="1">Cytoskeleton</location>
        <location evidence="1">Flagellum axoneme</location>
    </subcellularLocation>
</comment>
<dbReference type="OrthoDB" id="10054259at2759"/>